<comment type="caution">
    <text evidence="3">The sequence shown here is derived from an EMBL/GenBank/DDBJ whole genome shotgun (WGS) entry which is preliminary data.</text>
</comment>
<evidence type="ECO:0000313" key="4">
    <source>
        <dbReference type="Proteomes" id="UP001183246"/>
    </source>
</evidence>
<dbReference type="SUPFAM" id="SSF51735">
    <property type="entry name" value="NAD(P)-binding Rossmann-fold domains"/>
    <property type="match status" value="1"/>
</dbReference>
<comment type="similarity">
    <text evidence="2">Belongs to the short-chain dehydrogenases/reductases (SDR) family.</text>
</comment>
<proteinExistence type="inferred from homology"/>
<dbReference type="InterPro" id="IPR002347">
    <property type="entry name" value="SDR_fam"/>
</dbReference>
<dbReference type="PRINTS" id="PR00081">
    <property type="entry name" value="GDHRDH"/>
</dbReference>
<dbReference type="RefSeq" id="WP_311703748.1">
    <property type="nucleotide sequence ID" value="NZ_JAVREL010000003.1"/>
</dbReference>
<gene>
    <name evidence="3" type="ORF">RM590_08345</name>
</gene>
<evidence type="ECO:0000313" key="3">
    <source>
        <dbReference type="EMBL" id="MDT0342634.1"/>
    </source>
</evidence>
<dbReference type="PRINTS" id="PR00080">
    <property type="entry name" value="SDRFAMILY"/>
</dbReference>
<dbReference type="EMBL" id="JAVREL010000003">
    <property type="protein sequence ID" value="MDT0342634.1"/>
    <property type="molecule type" value="Genomic_DNA"/>
</dbReference>
<keyword evidence="1" id="KW-0560">Oxidoreductase</keyword>
<reference evidence="4" key="1">
    <citation type="submission" date="2023-07" db="EMBL/GenBank/DDBJ databases">
        <title>30 novel species of actinomycetes from the DSMZ collection.</title>
        <authorList>
            <person name="Nouioui I."/>
        </authorList>
    </citation>
    <scope>NUCLEOTIDE SEQUENCE [LARGE SCALE GENOMIC DNA]</scope>
    <source>
        <strain evidence="4">DSM 44938</strain>
    </source>
</reference>
<dbReference type="PANTHER" id="PTHR43157:SF31">
    <property type="entry name" value="PHOSPHATIDYLINOSITOL-GLYCAN BIOSYNTHESIS CLASS F PROTEIN"/>
    <property type="match status" value="1"/>
</dbReference>
<name>A0ABU2MM05_9ACTN</name>
<dbReference type="Pfam" id="PF00106">
    <property type="entry name" value="adh_short"/>
    <property type="match status" value="1"/>
</dbReference>
<evidence type="ECO:0000256" key="1">
    <source>
        <dbReference type="ARBA" id="ARBA00023002"/>
    </source>
</evidence>
<evidence type="ECO:0000256" key="2">
    <source>
        <dbReference type="RuleBase" id="RU000363"/>
    </source>
</evidence>
<dbReference type="Proteomes" id="UP001183246">
    <property type="component" value="Unassembled WGS sequence"/>
</dbReference>
<accession>A0ABU2MM05</accession>
<dbReference type="Gene3D" id="3.40.50.720">
    <property type="entry name" value="NAD(P)-binding Rossmann-like Domain"/>
    <property type="match status" value="1"/>
</dbReference>
<dbReference type="InterPro" id="IPR036291">
    <property type="entry name" value="NAD(P)-bd_dom_sf"/>
</dbReference>
<protein>
    <submittedName>
        <fullName evidence="3">SDR family NAD(P)-dependent oxidoreductase</fullName>
    </submittedName>
</protein>
<sequence length="301" mass="31952">MTTTHGEAPVCLVTGATKGIGRATAAGLARAGAHVIVAGRSQERTADTVRQLASATGSDRLEGVVGDLSVQSEVRSLAAQVMARHDRLDVLINNAGMGGTHRVLSPDCVESVWAVNHLAPFLLTGLLLDLLRAGAPSRVVTVTSALQGCARLDLDDPEFTRRPYRPLAAYAQAKLAQVVFTLELAERLRGTGVTVNCVHPGLARTGIARQFGTRGAVGRGMRLRDLLSSGPDRAARAPIHLATAPDLAGVTGEYFVNRKRGTPRPGRVNRVARDVGARRRLWDMSAEMTGLAPGPLVLWTR</sequence>
<dbReference type="PANTHER" id="PTHR43157">
    <property type="entry name" value="PHOSPHATIDYLINOSITOL-GLYCAN BIOSYNTHESIS CLASS F PROTEIN-RELATED"/>
    <property type="match status" value="1"/>
</dbReference>
<organism evidence="3 4">
    <name type="scientific">Streptomyces litchfieldiae</name>
    <dbReference type="NCBI Taxonomy" id="3075543"/>
    <lineage>
        <taxon>Bacteria</taxon>
        <taxon>Bacillati</taxon>
        <taxon>Actinomycetota</taxon>
        <taxon>Actinomycetes</taxon>
        <taxon>Kitasatosporales</taxon>
        <taxon>Streptomycetaceae</taxon>
        <taxon>Streptomyces</taxon>
    </lineage>
</organism>
<keyword evidence="4" id="KW-1185">Reference proteome</keyword>